<organism evidence="3 4">
    <name type="scientific">Corvus moneduloides</name>
    <name type="common">New Caledonian crow</name>
    <dbReference type="NCBI Taxonomy" id="1196302"/>
    <lineage>
        <taxon>Eukaryota</taxon>
        <taxon>Metazoa</taxon>
        <taxon>Chordata</taxon>
        <taxon>Craniata</taxon>
        <taxon>Vertebrata</taxon>
        <taxon>Euteleostomi</taxon>
        <taxon>Archelosauria</taxon>
        <taxon>Archosauria</taxon>
        <taxon>Dinosauria</taxon>
        <taxon>Saurischia</taxon>
        <taxon>Theropoda</taxon>
        <taxon>Coelurosauria</taxon>
        <taxon>Aves</taxon>
        <taxon>Neognathae</taxon>
        <taxon>Neoaves</taxon>
        <taxon>Telluraves</taxon>
        <taxon>Australaves</taxon>
        <taxon>Passeriformes</taxon>
        <taxon>Corvoidea</taxon>
        <taxon>Corvidae</taxon>
        <taxon>Corvus</taxon>
    </lineage>
</organism>
<evidence type="ECO:0000313" key="4">
    <source>
        <dbReference type="Proteomes" id="UP000694553"/>
    </source>
</evidence>
<dbReference type="InterPro" id="IPR054148">
    <property type="entry name" value="ASNSD1-SEP"/>
</dbReference>
<evidence type="ECO:0000256" key="2">
    <source>
        <dbReference type="SAM" id="MobiDB-lite"/>
    </source>
</evidence>
<dbReference type="Pfam" id="PF21975">
    <property type="entry name" value="ASNSD1-SEP"/>
    <property type="match status" value="1"/>
</dbReference>
<reference evidence="3" key="2">
    <citation type="submission" date="2025-08" db="UniProtKB">
        <authorList>
            <consortium name="Ensembl"/>
        </authorList>
    </citation>
    <scope>IDENTIFICATION</scope>
</reference>
<accession>A0A8U7M1Y2</accession>
<gene>
    <name evidence="3" type="primary">ASDURF</name>
</gene>
<dbReference type="AlphaFoldDB" id="A0A8U7M1Y2"/>
<proteinExistence type="predicted"/>
<feature type="region of interest" description="Disordered" evidence="2">
    <location>
        <begin position="59"/>
        <end position="78"/>
    </location>
</feature>
<keyword evidence="4" id="KW-1185">Reference proteome</keyword>
<dbReference type="InterPro" id="IPR009053">
    <property type="entry name" value="Prefoldin"/>
</dbReference>
<reference evidence="4" key="1">
    <citation type="submission" date="2019-10" db="EMBL/GenBank/DDBJ databases">
        <title>Corvus moneduloides (New Caledonian crow) genome, bCorMon1, primary haplotype.</title>
        <authorList>
            <person name="Rutz C."/>
            <person name="Fungtammasan C."/>
            <person name="Mountcastle J."/>
            <person name="Formenti G."/>
            <person name="Chow W."/>
            <person name="Howe K."/>
            <person name="Steele M.P."/>
            <person name="Fernandes J."/>
            <person name="Gilbert M.T.P."/>
            <person name="Fedrigo O."/>
            <person name="Jarvis E.D."/>
            <person name="Gemmell N."/>
        </authorList>
    </citation>
    <scope>NUCLEOTIDE SEQUENCE [LARGE SCALE GENOMIC DNA]</scope>
</reference>
<dbReference type="CDD" id="cd23166">
    <property type="entry name" value="ASDURF"/>
    <property type="match status" value="1"/>
</dbReference>
<feature type="coiled-coil region" evidence="1">
    <location>
        <begin position="163"/>
        <end position="235"/>
    </location>
</feature>
<reference evidence="3" key="3">
    <citation type="submission" date="2025-09" db="UniProtKB">
        <authorList>
            <consortium name="Ensembl"/>
        </authorList>
    </citation>
    <scope>IDENTIFICATION</scope>
</reference>
<name>A0A8U7M1Y2_CORMO</name>
<dbReference type="SUPFAM" id="SSF46579">
    <property type="entry name" value="Prefoldin"/>
    <property type="match status" value="1"/>
</dbReference>
<evidence type="ECO:0000313" key="3">
    <source>
        <dbReference type="Ensembl" id="ENSCMUP00000030031.1"/>
    </source>
</evidence>
<evidence type="ECO:0000256" key="1">
    <source>
        <dbReference type="SAM" id="Coils"/>
    </source>
</evidence>
<keyword evidence="1" id="KW-0175">Coiled coil</keyword>
<dbReference type="Gene3D" id="1.10.287.370">
    <property type="match status" value="1"/>
</dbReference>
<dbReference type="Ensembl" id="ENSCMUT00000031960.1">
    <property type="protein sequence ID" value="ENSCMUP00000030031.1"/>
    <property type="gene ID" value="ENSCMUG00000019145.1"/>
</dbReference>
<protein>
    <submittedName>
        <fullName evidence="3">ASNSD1 upstream open reading frame</fullName>
    </submittedName>
</protein>
<dbReference type="Proteomes" id="UP000694553">
    <property type="component" value="Unassembled WGS sequence"/>
</dbReference>
<sequence>ANRLKGLDSPLPDNSLGLHHTKPAPFLFRVFRHTPQGAQFPSLIPNILTRACPGHGVTRLPGTPSRPGQPAQFWLSPGGGASPLRIRAIGSRPCARSAAPADWWCSARPLPRAGALLRPALAAVRRSVGAVAAVGFERPVPAGAMSGLLPRQEDGESAALRQKEELSRRIKEQKVVVDELSNLKKNRKVYKQQPNSNIFFLADRTETLSQCKNTLDELKKAHQELENSEKAKIKK</sequence>